<keyword evidence="2" id="KW-0732">Signal</keyword>
<protein>
    <submittedName>
        <fullName evidence="4">Polysaccharide deacetylase</fullName>
    </submittedName>
</protein>
<dbReference type="PANTHER" id="PTHR34216:SF3">
    <property type="entry name" value="POLY-BETA-1,6-N-ACETYL-D-GLUCOSAMINE N-DEACETYLASE"/>
    <property type="match status" value="1"/>
</dbReference>
<sequence>MKKLIVILFFTLLWIKADACVILIYHKVGDNRTPSTNVSIKLFEEQMAYLKEHGYKVMPLKTLVDKLKKHKSLSDKCVVLTFDDGYKSIYKNAFPIIKRYHYPITVFLPTEAIEKHYPDYLTLKQIEEMRKYGVDFQSHSYAHPRFTNPPKNIPANKYKNWIVSDLKKSIDFFKKHFGYKPYAFAIPYGDYNTTVIEAAKSMGFEVILTQDATAAGKKTPLWLIPRQPILGKYWSSMKHFKEVLEEGYLPVEKRIPEAGSINKNLKMVGAVIDNASLYDKNSFKIYTTQLGWQKAKLKGNLAYINMKEKLSIPKQRIGVMAKRNGITYKTLWMVWIKND</sequence>
<dbReference type="EMBL" id="CP002606">
    <property type="protein sequence ID" value="AEA33074.1"/>
    <property type="molecule type" value="Genomic_DNA"/>
</dbReference>
<organism evidence="4 5">
    <name type="scientific">Hippea maritima (strain ATCC 700847 / DSM 10411 / MH2)</name>
    <dbReference type="NCBI Taxonomy" id="760142"/>
    <lineage>
        <taxon>Bacteria</taxon>
        <taxon>Pseudomonadati</taxon>
        <taxon>Campylobacterota</taxon>
        <taxon>Desulfurellia</taxon>
        <taxon>Desulfurellales</taxon>
        <taxon>Hippeaceae</taxon>
        <taxon>Hippea</taxon>
    </lineage>
</organism>
<accession>F2LWU6</accession>
<dbReference type="GO" id="GO:0005975">
    <property type="term" value="P:carbohydrate metabolic process"/>
    <property type="evidence" value="ECO:0007669"/>
    <property type="project" value="InterPro"/>
</dbReference>
<dbReference type="PANTHER" id="PTHR34216">
    <property type="match status" value="1"/>
</dbReference>
<dbReference type="PROSITE" id="PS51677">
    <property type="entry name" value="NODB"/>
    <property type="match status" value="1"/>
</dbReference>
<comment type="subcellular location">
    <subcellularLocation>
        <location evidence="1">Secreted</location>
    </subcellularLocation>
</comment>
<reference evidence="4 5" key="1">
    <citation type="journal article" date="2011" name="Stand. Genomic Sci.">
        <title>Complete genome sequence of the thermophilic sulfur-reducer Hippea maritima type strain (MH(2)).</title>
        <authorList>
            <person name="Huntemann M."/>
            <person name="Lu M."/>
            <person name="Nolan M."/>
            <person name="Lapidus A."/>
            <person name="Lucas S."/>
            <person name="Hammon N."/>
            <person name="Deshpande S."/>
            <person name="Cheng J.F."/>
            <person name="Tapia R."/>
            <person name="Han C."/>
            <person name="Goodwin L."/>
            <person name="Pitluck S."/>
            <person name="Liolios K."/>
            <person name="Pagani I."/>
            <person name="Ivanova N."/>
            <person name="Ovchinikova G."/>
            <person name="Pati A."/>
            <person name="Chen A."/>
            <person name="Palaniappan K."/>
            <person name="Land M."/>
            <person name="Hauser L."/>
            <person name="Jeffries C.D."/>
            <person name="Detter J.C."/>
            <person name="Brambilla E.M."/>
            <person name="Rohde M."/>
            <person name="Spring S."/>
            <person name="Goker M."/>
            <person name="Woyke T."/>
            <person name="Bristow J."/>
            <person name="Eisen J.A."/>
            <person name="Markowitz V."/>
            <person name="Hugenholtz P."/>
            <person name="Kyrpides N.C."/>
            <person name="Klenk H.P."/>
            <person name="Mavromatis K."/>
        </authorList>
    </citation>
    <scope>NUCLEOTIDE SEQUENCE [LARGE SCALE GENOMIC DNA]</scope>
    <source>
        <strain evidence="5">ATCC 700847 / DSM 10411 / MH2</strain>
    </source>
</reference>
<dbReference type="OrthoDB" id="9776235at2"/>
<dbReference type="FunCoup" id="F2LWU6">
    <property type="interactions" value="64"/>
</dbReference>
<dbReference type="Gene3D" id="3.20.20.370">
    <property type="entry name" value="Glycoside hydrolase/deacetylase"/>
    <property type="match status" value="1"/>
</dbReference>
<dbReference type="InParanoid" id="F2LWU6"/>
<dbReference type="KEGG" id="hmr:Hipma_0094"/>
<dbReference type="GO" id="GO:0005576">
    <property type="term" value="C:extracellular region"/>
    <property type="evidence" value="ECO:0007669"/>
    <property type="project" value="UniProtKB-SubCell"/>
</dbReference>
<gene>
    <name evidence="4" type="ordered locus">Hipma_0094</name>
</gene>
<dbReference type="AlphaFoldDB" id="F2LWU6"/>
<dbReference type="InterPro" id="IPR051398">
    <property type="entry name" value="Polysacch_Deacetylase"/>
</dbReference>
<name>F2LWU6_HIPMA</name>
<reference evidence="5" key="2">
    <citation type="submission" date="2011-03" db="EMBL/GenBank/DDBJ databases">
        <title>The complete genome of Hippea maritima DSM 10411.</title>
        <authorList>
            <consortium name="US DOE Joint Genome Institute (JGI-PGF)"/>
            <person name="Lucas S."/>
            <person name="Copeland A."/>
            <person name="Lapidus A."/>
            <person name="Bruce D."/>
            <person name="Goodwin L."/>
            <person name="Pitluck S."/>
            <person name="Peters L."/>
            <person name="Kyrpides N."/>
            <person name="Mavromatis K."/>
            <person name="Pagani I."/>
            <person name="Ivanova N."/>
            <person name="Mikhailova N."/>
            <person name="Lu M."/>
            <person name="Detter J.C."/>
            <person name="Tapia R."/>
            <person name="Han C."/>
            <person name="Land M."/>
            <person name="Hauser L."/>
            <person name="Markowitz V."/>
            <person name="Cheng J.-F."/>
            <person name="Hugenholtz P."/>
            <person name="Woyke T."/>
            <person name="Wu D."/>
            <person name="Spring S."/>
            <person name="Schroeder M."/>
            <person name="Brambilla E."/>
            <person name="Klenk H.-P."/>
            <person name="Eisen J.A."/>
        </authorList>
    </citation>
    <scope>NUCLEOTIDE SEQUENCE [LARGE SCALE GENOMIC DNA]</scope>
    <source>
        <strain evidence="5">ATCC 700847 / DSM 10411 / MH2</strain>
    </source>
</reference>
<dbReference type="Pfam" id="PF01522">
    <property type="entry name" value="Polysacc_deac_1"/>
    <property type="match status" value="1"/>
</dbReference>
<dbReference type="InterPro" id="IPR002509">
    <property type="entry name" value="NODB_dom"/>
</dbReference>
<dbReference type="InterPro" id="IPR011330">
    <property type="entry name" value="Glyco_hydro/deAcase_b/a-brl"/>
</dbReference>
<proteinExistence type="predicted"/>
<evidence type="ECO:0000259" key="3">
    <source>
        <dbReference type="PROSITE" id="PS51677"/>
    </source>
</evidence>
<dbReference type="SUPFAM" id="SSF88713">
    <property type="entry name" value="Glycoside hydrolase/deacetylase"/>
    <property type="match status" value="1"/>
</dbReference>
<dbReference type="RefSeq" id="WP_013681119.1">
    <property type="nucleotide sequence ID" value="NC_015318.1"/>
</dbReference>
<feature type="domain" description="NodB homology" evidence="3">
    <location>
        <begin position="76"/>
        <end position="339"/>
    </location>
</feature>
<evidence type="ECO:0000313" key="5">
    <source>
        <dbReference type="Proteomes" id="UP000008139"/>
    </source>
</evidence>
<dbReference type="GO" id="GO:0016810">
    <property type="term" value="F:hydrolase activity, acting on carbon-nitrogen (but not peptide) bonds"/>
    <property type="evidence" value="ECO:0007669"/>
    <property type="project" value="InterPro"/>
</dbReference>
<evidence type="ECO:0000313" key="4">
    <source>
        <dbReference type="EMBL" id="AEA33074.1"/>
    </source>
</evidence>
<dbReference type="Proteomes" id="UP000008139">
    <property type="component" value="Chromosome"/>
</dbReference>
<dbReference type="STRING" id="760142.Hipma_0094"/>
<evidence type="ECO:0000256" key="1">
    <source>
        <dbReference type="ARBA" id="ARBA00004613"/>
    </source>
</evidence>
<evidence type="ECO:0000256" key="2">
    <source>
        <dbReference type="ARBA" id="ARBA00022729"/>
    </source>
</evidence>
<dbReference type="CDD" id="cd10973">
    <property type="entry name" value="CE4_DAC_u4_5s"/>
    <property type="match status" value="1"/>
</dbReference>
<dbReference type="HOGENOM" id="CLU_030024_0_0_7"/>
<keyword evidence="5" id="KW-1185">Reference proteome</keyword>
<dbReference type="eggNOG" id="COG0726">
    <property type="taxonomic scope" value="Bacteria"/>
</dbReference>